<dbReference type="RefSeq" id="XP_040739807.1">
    <property type="nucleotide sequence ID" value="XM_040888814.1"/>
</dbReference>
<accession>A0A1Y1VXH5</accession>
<reference evidence="1 2" key="1">
    <citation type="submission" date="2016-07" db="EMBL/GenBank/DDBJ databases">
        <title>Pervasive Adenine N6-methylation of Active Genes in Fungi.</title>
        <authorList>
            <consortium name="DOE Joint Genome Institute"/>
            <person name="Mondo S.J."/>
            <person name="Dannebaum R.O."/>
            <person name="Kuo R.C."/>
            <person name="Labutti K."/>
            <person name="Haridas S."/>
            <person name="Kuo A."/>
            <person name="Salamov A."/>
            <person name="Ahrendt S.R."/>
            <person name="Lipzen A."/>
            <person name="Sullivan W."/>
            <person name="Andreopoulos W.B."/>
            <person name="Clum A."/>
            <person name="Lindquist E."/>
            <person name="Daum C."/>
            <person name="Ramamoorthy G.K."/>
            <person name="Gryganskyi A."/>
            <person name="Culley D."/>
            <person name="Magnuson J.K."/>
            <person name="James T.Y."/>
            <person name="O'Malley M.A."/>
            <person name="Stajich J.E."/>
            <person name="Spatafora J.W."/>
            <person name="Visel A."/>
            <person name="Grigoriev I.V."/>
        </authorList>
    </citation>
    <scope>NUCLEOTIDE SEQUENCE [LARGE SCALE GENOMIC DNA]</scope>
    <source>
        <strain evidence="1 2">ATCC 12442</strain>
    </source>
</reference>
<dbReference type="GeneID" id="63805462"/>
<evidence type="ECO:0000313" key="1">
    <source>
        <dbReference type="EMBL" id="ORX65696.1"/>
    </source>
</evidence>
<dbReference type="EMBL" id="MCFD01000023">
    <property type="protein sequence ID" value="ORX65696.1"/>
    <property type="molecule type" value="Genomic_DNA"/>
</dbReference>
<name>A0A1Y1VXH5_9FUNG</name>
<protein>
    <submittedName>
        <fullName evidence="1">Uncharacterized protein</fullName>
    </submittedName>
</protein>
<comment type="caution">
    <text evidence="1">The sequence shown here is derived from an EMBL/GenBank/DDBJ whole genome shotgun (WGS) entry which is preliminary data.</text>
</comment>
<keyword evidence="2" id="KW-1185">Reference proteome</keyword>
<organism evidence="1 2">
    <name type="scientific">Linderina pennispora</name>
    <dbReference type="NCBI Taxonomy" id="61395"/>
    <lineage>
        <taxon>Eukaryota</taxon>
        <taxon>Fungi</taxon>
        <taxon>Fungi incertae sedis</taxon>
        <taxon>Zoopagomycota</taxon>
        <taxon>Kickxellomycotina</taxon>
        <taxon>Kickxellomycetes</taxon>
        <taxon>Kickxellales</taxon>
        <taxon>Kickxellaceae</taxon>
        <taxon>Linderina</taxon>
    </lineage>
</organism>
<evidence type="ECO:0000313" key="2">
    <source>
        <dbReference type="Proteomes" id="UP000193922"/>
    </source>
</evidence>
<dbReference type="Proteomes" id="UP000193922">
    <property type="component" value="Unassembled WGS sequence"/>
</dbReference>
<dbReference type="AlphaFoldDB" id="A0A1Y1VXH5"/>
<proteinExistence type="predicted"/>
<gene>
    <name evidence="1" type="ORF">DL89DRAFT_270753</name>
</gene>
<sequence>MALLGRQQQVGFCSQLLSLPVPEAQWPTLSIASVDLFALHTLSIQNGPLCLSAKIKGEELDTNTIVCAEREPLLCAWSNRKLVVR</sequence>